<evidence type="ECO:0000256" key="8">
    <source>
        <dbReference type="ARBA" id="ARBA00023288"/>
    </source>
</evidence>
<dbReference type="InterPro" id="IPR017853">
    <property type="entry name" value="GH"/>
</dbReference>
<evidence type="ECO:0000256" key="9">
    <source>
        <dbReference type="RuleBase" id="RU361209"/>
    </source>
</evidence>
<keyword evidence="4 9" id="KW-0808">Transferase</keyword>
<feature type="compositionally biased region" description="Low complexity" evidence="10">
    <location>
        <begin position="344"/>
        <end position="362"/>
    </location>
</feature>
<keyword evidence="7" id="KW-0325">Glycoprotein</keyword>
<evidence type="ECO:0000256" key="4">
    <source>
        <dbReference type="ARBA" id="ARBA00022679"/>
    </source>
</evidence>
<keyword evidence="3 9" id="KW-0336">GPI-anchor</keyword>
<evidence type="ECO:0000256" key="1">
    <source>
        <dbReference type="ARBA" id="ARBA00004609"/>
    </source>
</evidence>
<dbReference type="Gene3D" id="3.20.20.80">
    <property type="entry name" value="Glycosidases"/>
    <property type="match status" value="1"/>
</dbReference>
<organism evidence="11 12">
    <name type="scientific">Trichoglossum hirsutum</name>
    <dbReference type="NCBI Taxonomy" id="265104"/>
    <lineage>
        <taxon>Eukaryota</taxon>
        <taxon>Fungi</taxon>
        <taxon>Dikarya</taxon>
        <taxon>Ascomycota</taxon>
        <taxon>Pezizomycotina</taxon>
        <taxon>Geoglossomycetes</taxon>
        <taxon>Geoglossales</taxon>
        <taxon>Geoglossaceae</taxon>
        <taxon>Trichoglossum</taxon>
    </lineage>
</organism>
<feature type="region of interest" description="Disordered" evidence="10">
    <location>
        <begin position="278"/>
        <end position="362"/>
    </location>
</feature>
<sequence length="390" mass="41677">MVRGSSLVADPIADEKGCKRDIAEFKKLGVNTVRVYTVDNTANHDACMSALDDAGIYLVLDVNTPKYSLNRAQPAMSYNDVYLQSVFATIDTFQKYSNVLAFFSGNEVINDDASTSCAPYVKAVTRDMRQYIKSRGYRQIPVGYSAADVSSNRKQMADYMNCGTDDVRSDFFAFNDYSWCDPSSFKTSGWDQKVQNFSDYSIPLFLSEYGCNTNTRKFEEVASLYSTDMTSVFSGGLVYEYSEEGSKYGLVTLNGDSVNENDDFNALKSAFAGQSNPSGDGGYKANGSPSKCPPASADWNVTTDSLPTMPSPAQKYLKSGAGTGPGLSGPGSQSAGTPSDNFQSGGSSSSSPSGKPKSGAAGLRPDIVATSAWCVVLVLASSLLGASTFL</sequence>
<dbReference type="EC" id="2.4.1.-" evidence="9"/>
<accession>A0A9P8LAQ2</accession>
<keyword evidence="8 9" id="KW-0449">Lipoprotein</keyword>
<dbReference type="Proteomes" id="UP000750711">
    <property type="component" value="Unassembled WGS sequence"/>
</dbReference>
<evidence type="ECO:0000313" key="11">
    <source>
        <dbReference type="EMBL" id="KAH0558760.1"/>
    </source>
</evidence>
<protein>
    <recommendedName>
        <fullName evidence="9">1,3-beta-glucanosyltransferase</fullName>
        <ecNumber evidence="9">2.4.1.-</ecNumber>
    </recommendedName>
</protein>
<dbReference type="PANTHER" id="PTHR31468:SF5">
    <property type="entry name" value="1,3-BETA-GLUCANOSYLTRANSFERASE GAS5"/>
    <property type="match status" value="1"/>
</dbReference>
<evidence type="ECO:0000256" key="7">
    <source>
        <dbReference type="ARBA" id="ARBA00023180"/>
    </source>
</evidence>
<dbReference type="GO" id="GO:0005886">
    <property type="term" value="C:plasma membrane"/>
    <property type="evidence" value="ECO:0007669"/>
    <property type="project" value="UniProtKB-SubCell"/>
</dbReference>
<keyword evidence="5" id="KW-0732">Signal</keyword>
<reference evidence="11" key="1">
    <citation type="submission" date="2021-03" db="EMBL/GenBank/DDBJ databases">
        <title>Comparative genomics and phylogenomic investigation of the class Geoglossomycetes provide insights into ecological specialization and systematics.</title>
        <authorList>
            <person name="Melie T."/>
            <person name="Pirro S."/>
            <person name="Miller A.N."/>
            <person name="Quandt A."/>
        </authorList>
    </citation>
    <scope>NUCLEOTIDE SEQUENCE</scope>
    <source>
        <strain evidence="11">CAQ_001_2017</strain>
    </source>
</reference>
<proteinExistence type="inferred from homology"/>
<evidence type="ECO:0000313" key="12">
    <source>
        <dbReference type="Proteomes" id="UP000750711"/>
    </source>
</evidence>
<dbReference type="PANTHER" id="PTHR31468">
    <property type="entry name" value="1,3-BETA-GLUCANOSYLTRANSFERASE GAS1"/>
    <property type="match status" value="1"/>
</dbReference>
<name>A0A9P8LAQ2_9PEZI</name>
<feature type="compositionally biased region" description="Polar residues" evidence="10">
    <location>
        <begin position="299"/>
        <end position="308"/>
    </location>
</feature>
<comment type="caution">
    <text evidence="11">The sequence shown here is derived from an EMBL/GenBank/DDBJ whole genome shotgun (WGS) entry which is preliminary data.</text>
</comment>
<dbReference type="GO" id="GO:0031505">
    <property type="term" value="P:fungal-type cell wall organization"/>
    <property type="evidence" value="ECO:0007669"/>
    <property type="project" value="TreeGrafter"/>
</dbReference>
<dbReference type="GO" id="GO:0042124">
    <property type="term" value="F:1,3-beta-glucanosyltransferase activity"/>
    <property type="evidence" value="ECO:0007669"/>
    <property type="project" value="TreeGrafter"/>
</dbReference>
<gene>
    <name evidence="11" type="primary">GEL1</name>
    <name evidence="11" type="ORF">GP486_004598</name>
</gene>
<comment type="function">
    <text evidence="9">Splits internally a 1,3-beta-glucan molecule and transfers the newly generated reducing end (the donor) to the non-reducing end of another 1,3-beta-glucan molecule (the acceptor) forming a 1,3-beta linkage, resulting in the elongation of 1,3-beta-glucan chains in the cell wall.</text>
</comment>
<dbReference type="EMBL" id="JAGHQM010000746">
    <property type="protein sequence ID" value="KAH0558760.1"/>
    <property type="molecule type" value="Genomic_DNA"/>
</dbReference>
<dbReference type="AlphaFoldDB" id="A0A9P8LAQ2"/>
<comment type="similarity">
    <text evidence="2 9">Belongs to the glycosyl hydrolase 72 family.</text>
</comment>
<dbReference type="GO" id="GO:0098552">
    <property type="term" value="C:side of membrane"/>
    <property type="evidence" value="ECO:0007669"/>
    <property type="project" value="UniProtKB-KW"/>
</dbReference>
<comment type="subcellular location">
    <subcellularLocation>
        <location evidence="1 9">Cell membrane</location>
        <topology evidence="1 9">Lipid-anchor</topology>
        <topology evidence="1 9">GPI-anchor</topology>
    </subcellularLocation>
</comment>
<evidence type="ECO:0000256" key="5">
    <source>
        <dbReference type="ARBA" id="ARBA00022729"/>
    </source>
</evidence>
<evidence type="ECO:0000256" key="6">
    <source>
        <dbReference type="ARBA" id="ARBA00023136"/>
    </source>
</evidence>
<keyword evidence="12" id="KW-1185">Reference proteome</keyword>
<evidence type="ECO:0000256" key="3">
    <source>
        <dbReference type="ARBA" id="ARBA00022622"/>
    </source>
</evidence>
<evidence type="ECO:0000256" key="2">
    <source>
        <dbReference type="ARBA" id="ARBA00007528"/>
    </source>
</evidence>
<dbReference type="InterPro" id="IPR004886">
    <property type="entry name" value="Glucanosyltransferase"/>
</dbReference>
<dbReference type="GO" id="GO:0071970">
    <property type="term" value="P:fungal-type cell wall (1-&gt;3)-beta-D-glucan biosynthetic process"/>
    <property type="evidence" value="ECO:0007669"/>
    <property type="project" value="TreeGrafter"/>
</dbReference>
<evidence type="ECO:0000256" key="10">
    <source>
        <dbReference type="SAM" id="MobiDB-lite"/>
    </source>
</evidence>
<dbReference type="SUPFAM" id="SSF51445">
    <property type="entry name" value="(Trans)glycosidases"/>
    <property type="match status" value="1"/>
</dbReference>
<keyword evidence="6 9" id="KW-0472">Membrane</keyword>
<dbReference type="Pfam" id="PF03198">
    <property type="entry name" value="Glyco_hydro_72"/>
    <property type="match status" value="1"/>
</dbReference>